<dbReference type="Pfam" id="PF16884">
    <property type="entry name" value="ADH_N_2"/>
    <property type="match status" value="1"/>
</dbReference>
<dbReference type="PANTHER" id="PTHR43205:SF7">
    <property type="entry name" value="PROSTAGLANDIN REDUCTASE 1"/>
    <property type="match status" value="1"/>
</dbReference>
<sequence>MTPVPNPRILYASIPTGYPIPGENTKYDDSEQIDLENVPLKGGYLTRTVLISPEPWLRERLRDPTVASYSSPMRLGLPMVGSGLVKVIRSEDPKIKVGDFMTGLIPWQLYIVHPWEGWQPWPPGHWPDFTVDIDAGGLSGLTKVQKLPGKDWTAVPGVLGAPGRTAWMGLKEYGDLKKGETIYVSTGAGALGLMVCQFAQAAGLKVIASTGSDEKVKYLMEVIGVDHAFNYKTTKVDSALSKWGPIDVYWDNVGGETLDAAIAHCNIHARILACGYISEYNGEEKYGVKNLAWIFKKRIRMYGILVGDLVPKWAGPFFEEVYKLLAEGKLKTQEHIVHGLENADKAWVELLQGKHLGKTVVVVSNPEA</sequence>
<dbReference type="SUPFAM" id="SSF51735">
    <property type="entry name" value="NAD(P)-binding Rossmann-fold domains"/>
    <property type="match status" value="1"/>
</dbReference>
<dbReference type="Gene3D" id="3.90.180.10">
    <property type="entry name" value="Medium-chain alcohol dehydrogenases, catalytic domain"/>
    <property type="match status" value="1"/>
</dbReference>
<dbReference type="InterPro" id="IPR020843">
    <property type="entry name" value="ER"/>
</dbReference>
<dbReference type="InterPro" id="IPR045010">
    <property type="entry name" value="MDR_fam"/>
</dbReference>
<dbReference type="SUPFAM" id="SSF50129">
    <property type="entry name" value="GroES-like"/>
    <property type="match status" value="1"/>
</dbReference>
<evidence type="ECO:0000259" key="2">
    <source>
        <dbReference type="SMART" id="SM00829"/>
    </source>
</evidence>
<dbReference type="CDD" id="cd05288">
    <property type="entry name" value="PGDH"/>
    <property type="match status" value="1"/>
</dbReference>
<dbReference type="Pfam" id="PF00107">
    <property type="entry name" value="ADH_zinc_N"/>
    <property type="match status" value="1"/>
</dbReference>
<dbReference type="HOGENOM" id="CLU_026673_29_1_1"/>
<name>A0A0C9VKI6_SPHS4</name>
<gene>
    <name evidence="3" type="ORF">M422DRAFT_33389</name>
</gene>
<dbReference type="PANTHER" id="PTHR43205">
    <property type="entry name" value="PROSTAGLANDIN REDUCTASE"/>
    <property type="match status" value="1"/>
</dbReference>
<dbReference type="InterPro" id="IPR013149">
    <property type="entry name" value="ADH-like_C"/>
</dbReference>
<dbReference type="EMBL" id="KN837162">
    <property type="protein sequence ID" value="KIJ38265.1"/>
    <property type="molecule type" value="Genomic_DNA"/>
</dbReference>
<dbReference type="Gene3D" id="3.40.50.720">
    <property type="entry name" value="NAD(P)-binding Rossmann-like Domain"/>
    <property type="match status" value="1"/>
</dbReference>
<dbReference type="GO" id="GO:0016628">
    <property type="term" value="F:oxidoreductase activity, acting on the CH-CH group of donors, NAD or NADP as acceptor"/>
    <property type="evidence" value="ECO:0007669"/>
    <property type="project" value="InterPro"/>
</dbReference>
<evidence type="ECO:0000313" key="3">
    <source>
        <dbReference type="EMBL" id="KIJ38265.1"/>
    </source>
</evidence>
<accession>A0A0C9VKI6</accession>
<proteinExistence type="predicted"/>
<dbReference type="Proteomes" id="UP000054279">
    <property type="component" value="Unassembled WGS sequence"/>
</dbReference>
<keyword evidence="1" id="KW-0560">Oxidoreductase</keyword>
<organism evidence="3 4">
    <name type="scientific">Sphaerobolus stellatus (strain SS14)</name>
    <dbReference type="NCBI Taxonomy" id="990650"/>
    <lineage>
        <taxon>Eukaryota</taxon>
        <taxon>Fungi</taxon>
        <taxon>Dikarya</taxon>
        <taxon>Basidiomycota</taxon>
        <taxon>Agaricomycotina</taxon>
        <taxon>Agaricomycetes</taxon>
        <taxon>Phallomycetidae</taxon>
        <taxon>Geastrales</taxon>
        <taxon>Sphaerobolaceae</taxon>
        <taxon>Sphaerobolus</taxon>
    </lineage>
</organism>
<dbReference type="OrthoDB" id="809632at2759"/>
<dbReference type="FunFam" id="3.40.50.720:FF:000121">
    <property type="entry name" value="Prostaglandin reductase 2"/>
    <property type="match status" value="1"/>
</dbReference>
<dbReference type="AlphaFoldDB" id="A0A0C9VKI6"/>
<reference evidence="3 4" key="1">
    <citation type="submission" date="2014-06" db="EMBL/GenBank/DDBJ databases">
        <title>Evolutionary Origins and Diversification of the Mycorrhizal Mutualists.</title>
        <authorList>
            <consortium name="DOE Joint Genome Institute"/>
            <consortium name="Mycorrhizal Genomics Consortium"/>
            <person name="Kohler A."/>
            <person name="Kuo A."/>
            <person name="Nagy L.G."/>
            <person name="Floudas D."/>
            <person name="Copeland A."/>
            <person name="Barry K.W."/>
            <person name="Cichocki N."/>
            <person name="Veneault-Fourrey C."/>
            <person name="LaButti K."/>
            <person name="Lindquist E.A."/>
            <person name="Lipzen A."/>
            <person name="Lundell T."/>
            <person name="Morin E."/>
            <person name="Murat C."/>
            <person name="Riley R."/>
            <person name="Ohm R."/>
            <person name="Sun H."/>
            <person name="Tunlid A."/>
            <person name="Henrissat B."/>
            <person name="Grigoriev I.V."/>
            <person name="Hibbett D.S."/>
            <person name="Martin F."/>
        </authorList>
    </citation>
    <scope>NUCLEOTIDE SEQUENCE [LARGE SCALE GENOMIC DNA]</scope>
    <source>
        <strain evidence="3 4">SS14</strain>
    </source>
</reference>
<dbReference type="InterPro" id="IPR011032">
    <property type="entry name" value="GroES-like_sf"/>
</dbReference>
<protein>
    <recommendedName>
        <fullName evidence="2">Enoyl reductase (ER) domain-containing protein</fullName>
    </recommendedName>
</protein>
<feature type="domain" description="Enoyl reductase (ER)" evidence="2">
    <location>
        <begin position="43"/>
        <end position="361"/>
    </location>
</feature>
<dbReference type="InterPro" id="IPR041694">
    <property type="entry name" value="ADH_N_2"/>
</dbReference>
<evidence type="ECO:0000313" key="4">
    <source>
        <dbReference type="Proteomes" id="UP000054279"/>
    </source>
</evidence>
<dbReference type="SMART" id="SM00829">
    <property type="entry name" value="PKS_ER"/>
    <property type="match status" value="1"/>
</dbReference>
<evidence type="ECO:0000256" key="1">
    <source>
        <dbReference type="ARBA" id="ARBA00023002"/>
    </source>
</evidence>
<keyword evidence="4" id="KW-1185">Reference proteome</keyword>
<dbReference type="InterPro" id="IPR036291">
    <property type="entry name" value="NAD(P)-bd_dom_sf"/>
</dbReference>